<dbReference type="Proteomes" id="UP001238973">
    <property type="component" value="Unassembled WGS sequence"/>
</dbReference>
<keyword evidence="1" id="KW-0732">Signal</keyword>
<evidence type="ECO:0000259" key="2">
    <source>
        <dbReference type="Pfam" id="PF16694"/>
    </source>
</evidence>
<feature type="signal peptide" evidence="1">
    <location>
        <begin position="1"/>
        <end position="20"/>
    </location>
</feature>
<proteinExistence type="predicted"/>
<gene>
    <name evidence="3" type="ORF">QUF85_23185</name>
</gene>
<comment type="caution">
    <text evidence="3">The sequence shown here is derived from an EMBL/GenBank/DDBJ whole genome shotgun (WGS) entry which is preliminary data.</text>
</comment>
<protein>
    <submittedName>
        <fullName evidence="3">Cytochrome P460 family protein</fullName>
    </submittedName>
</protein>
<evidence type="ECO:0000256" key="1">
    <source>
        <dbReference type="SAM" id="SignalP"/>
    </source>
</evidence>
<dbReference type="Gene3D" id="3.50.70.20">
    <property type="entry name" value="Cytochrome P460"/>
    <property type="match status" value="1"/>
</dbReference>
<dbReference type="Pfam" id="PF16694">
    <property type="entry name" value="Cytochrome_P460"/>
    <property type="match status" value="1"/>
</dbReference>
<reference evidence="3" key="1">
    <citation type="submission" date="2023-06" db="EMBL/GenBank/DDBJ databases">
        <title>Comparative genomics of Bacillaceae isolates and their secondary metabolite potential.</title>
        <authorList>
            <person name="Song L."/>
            <person name="Nielsen L.J."/>
            <person name="Mohite O."/>
            <person name="Xu X."/>
            <person name="Weber T."/>
            <person name="Kovacs A.T."/>
        </authorList>
    </citation>
    <scope>NUCLEOTIDE SEQUENCE</scope>
    <source>
        <strain evidence="3">G1S1</strain>
    </source>
</reference>
<sequence length="234" mass="26674">MMKKRLFMSLALVMSYTLSACSSTNDSNGISEQEKQSESNRELVEFPENYDKGVNYTTVNRGNVREELYTSREAIEAVQDGQPIPDGTIITLEIYRDEDLDEIFVMEKRAGWADGNPSEMRNGDWLYQEFNGDKSVDYKEEIGRCFTCHANQERDDFVNTMDEMKSFDLGEFTGSKDGNTESQIAGIPTEHWEVNAADYLEGSQGILHGNRLMENEKSGIIEKVLLMVHFNKET</sequence>
<feature type="chain" id="PRO_5042517853" evidence="1">
    <location>
        <begin position="21"/>
        <end position="234"/>
    </location>
</feature>
<dbReference type="CDD" id="cd20716">
    <property type="entry name" value="cyt_P460_fam"/>
    <property type="match status" value="1"/>
</dbReference>
<organism evidence="3 4">
    <name type="scientific">Peribacillus frigoritolerans</name>
    <dbReference type="NCBI Taxonomy" id="450367"/>
    <lineage>
        <taxon>Bacteria</taxon>
        <taxon>Bacillati</taxon>
        <taxon>Bacillota</taxon>
        <taxon>Bacilli</taxon>
        <taxon>Bacillales</taxon>
        <taxon>Bacillaceae</taxon>
        <taxon>Peribacillus</taxon>
    </lineage>
</organism>
<dbReference type="PROSITE" id="PS51257">
    <property type="entry name" value="PROKAR_LIPOPROTEIN"/>
    <property type="match status" value="1"/>
</dbReference>
<dbReference type="InterPro" id="IPR032033">
    <property type="entry name" value="Cytochrome_P460"/>
</dbReference>
<dbReference type="AlphaFoldDB" id="A0AAJ1QR49"/>
<name>A0AAJ1QR49_9BACI</name>
<evidence type="ECO:0000313" key="4">
    <source>
        <dbReference type="Proteomes" id="UP001238973"/>
    </source>
</evidence>
<feature type="domain" description="Cytochrome P460" evidence="2">
    <location>
        <begin position="58"/>
        <end position="158"/>
    </location>
</feature>
<accession>A0AAJ1QR49</accession>
<dbReference type="InterPro" id="IPR038142">
    <property type="entry name" value="Cytochrome_P460_sp"/>
</dbReference>
<evidence type="ECO:0000313" key="3">
    <source>
        <dbReference type="EMBL" id="MDM5286192.1"/>
    </source>
</evidence>
<dbReference type="EMBL" id="JAUCFI010000003">
    <property type="protein sequence ID" value="MDM5286192.1"/>
    <property type="molecule type" value="Genomic_DNA"/>
</dbReference>